<comment type="caution">
    <text evidence="1">The sequence shown here is derived from an EMBL/GenBank/DDBJ whole genome shotgun (WGS) entry which is preliminary data.</text>
</comment>
<evidence type="ECO:0000313" key="1">
    <source>
        <dbReference type="EMBL" id="KAI8434332.1"/>
    </source>
</evidence>
<keyword evidence="2" id="KW-1185">Reference proteome</keyword>
<accession>A0ACC0KCU6</accession>
<sequence>MTDEKSIEDLMGRLKEWVTQEPHIPKDMDDKLLRRFLHCSYYDIEKAQNVIESFSSLRATSPELFNDRDPLSKQIQNTLKIVNLARIKASGNRLLWLSQINDPGLRNFDHLQLIRLFLLVMDAWILDEEGLVDADVIIIDAKDISLRMLTKMNISVARKMAKYQEEAMPIRLKQMHVYNSPTYMDKIFSVMKQFLKHDISDMIHFHLPNSDTLYKHVSRDELPSDFGGILPSMKEQTEKILEVTYKHRESLLNDSLWKAPEKKSNKTAKKLTSSVLGLQSLRQQKKLLSALFQ</sequence>
<organism evidence="1 2">
    <name type="scientific">Choristoneura fumiferana</name>
    <name type="common">Spruce budworm moth</name>
    <name type="synonym">Archips fumiferana</name>
    <dbReference type="NCBI Taxonomy" id="7141"/>
    <lineage>
        <taxon>Eukaryota</taxon>
        <taxon>Metazoa</taxon>
        <taxon>Ecdysozoa</taxon>
        <taxon>Arthropoda</taxon>
        <taxon>Hexapoda</taxon>
        <taxon>Insecta</taxon>
        <taxon>Pterygota</taxon>
        <taxon>Neoptera</taxon>
        <taxon>Endopterygota</taxon>
        <taxon>Lepidoptera</taxon>
        <taxon>Glossata</taxon>
        <taxon>Ditrysia</taxon>
        <taxon>Tortricoidea</taxon>
        <taxon>Tortricidae</taxon>
        <taxon>Tortricinae</taxon>
        <taxon>Choristoneura</taxon>
    </lineage>
</organism>
<proteinExistence type="predicted"/>
<name>A0ACC0KCU6_CHOFU</name>
<evidence type="ECO:0000313" key="2">
    <source>
        <dbReference type="Proteomes" id="UP001064048"/>
    </source>
</evidence>
<protein>
    <submittedName>
        <fullName evidence="1">Uncharacterized protein</fullName>
    </submittedName>
</protein>
<dbReference type="Proteomes" id="UP001064048">
    <property type="component" value="Chromosome 21"/>
</dbReference>
<reference evidence="1 2" key="1">
    <citation type="journal article" date="2022" name="Genome Biol. Evol.">
        <title>The Spruce Budworm Genome: Reconstructing the Evolutionary History of Antifreeze Proteins.</title>
        <authorList>
            <person name="Beliveau C."/>
            <person name="Gagne P."/>
            <person name="Picq S."/>
            <person name="Vernygora O."/>
            <person name="Keeling C.I."/>
            <person name="Pinkney K."/>
            <person name="Doucet D."/>
            <person name="Wen F."/>
            <person name="Johnston J.S."/>
            <person name="Maaroufi H."/>
            <person name="Boyle B."/>
            <person name="Laroche J."/>
            <person name="Dewar K."/>
            <person name="Juretic N."/>
            <person name="Blackburn G."/>
            <person name="Nisole A."/>
            <person name="Brunet B."/>
            <person name="Brandao M."/>
            <person name="Lumley L."/>
            <person name="Duan J."/>
            <person name="Quan G."/>
            <person name="Lucarotti C.J."/>
            <person name="Roe A.D."/>
            <person name="Sperling F.A.H."/>
            <person name="Levesque R.C."/>
            <person name="Cusson M."/>
        </authorList>
    </citation>
    <scope>NUCLEOTIDE SEQUENCE [LARGE SCALE GENOMIC DNA]</scope>
    <source>
        <strain evidence="1">Glfc:IPQL:Cfum</strain>
    </source>
</reference>
<dbReference type="EMBL" id="CM046121">
    <property type="protein sequence ID" value="KAI8434332.1"/>
    <property type="molecule type" value="Genomic_DNA"/>
</dbReference>
<gene>
    <name evidence="1" type="ORF">MSG28_012404</name>
</gene>